<name>A0A2I0VFW5_9ASPA</name>
<keyword evidence="2" id="KW-1185">Reference proteome</keyword>
<sequence>MPYELIWRLKNVRHVPYLKRSLVSMSQLANLAHVASFIGDTRKVTKGAMVIARGNIEGTLYVINRRANSIGVADSDVDGGFWHQRFGHMDKKDMHSLLIREKLHG</sequence>
<organism evidence="1 2">
    <name type="scientific">Dendrobium catenatum</name>
    <dbReference type="NCBI Taxonomy" id="906689"/>
    <lineage>
        <taxon>Eukaryota</taxon>
        <taxon>Viridiplantae</taxon>
        <taxon>Streptophyta</taxon>
        <taxon>Embryophyta</taxon>
        <taxon>Tracheophyta</taxon>
        <taxon>Spermatophyta</taxon>
        <taxon>Magnoliopsida</taxon>
        <taxon>Liliopsida</taxon>
        <taxon>Asparagales</taxon>
        <taxon>Orchidaceae</taxon>
        <taxon>Epidendroideae</taxon>
        <taxon>Malaxideae</taxon>
        <taxon>Dendrobiinae</taxon>
        <taxon>Dendrobium</taxon>
    </lineage>
</organism>
<proteinExistence type="predicted"/>
<evidence type="ECO:0000313" key="1">
    <source>
        <dbReference type="EMBL" id="PKU62312.1"/>
    </source>
</evidence>
<dbReference type="AlphaFoldDB" id="A0A2I0VFW5"/>
<reference evidence="1 2" key="1">
    <citation type="journal article" date="2016" name="Sci. Rep.">
        <title>The Dendrobium catenatum Lindl. genome sequence provides insights into polysaccharide synthase, floral development and adaptive evolution.</title>
        <authorList>
            <person name="Zhang G.Q."/>
            <person name="Xu Q."/>
            <person name="Bian C."/>
            <person name="Tsai W.C."/>
            <person name="Yeh C.M."/>
            <person name="Liu K.W."/>
            <person name="Yoshida K."/>
            <person name="Zhang L.S."/>
            <person name="Chang S.B."/>
            <person name="Chen F."/>
            <person name="Shi Y."/>
            <person name="Su Y.Y."/>
            <person name="Zhang Y.Q."/>
            <person name="Chen L.J."/>
            <person name="Yin Y."/>
            <person name="Lin M."/>
            <person name="Huang H."/>
            <person name="Deng H."/>
            <person name="Wang Z.W."/>
            <person name="Zhu S.L."/>
            <person name="Zhao X."/>
            <person name="Deng C."/>
            <person name="Niu S.C."/>
            <person name="Huang J."/>
            <person name="Wang M."/>
            <person name="Liu G.H."/>
            <person name="Yang H.J."/>
            <person name="Xiao X.J."/>
            <person name="Hsiao Y.Y."/>
            <person name="Wu W.L."/>
            <person name="Chen Y.Y."/>
            <person name="Mitsuda N."/>
            <person name="Ohme-Takagi M."/>
            <person name="Luo Y.B."/>
            <person name="Van de Peer Y."/>
            <person name="Liu Z.J."/>
        </authorList>
    </citation>
    <scope>NUCLEOTIDE SEQUENCE [LARGE SCALE GENOMIC DNA]</scope>
    <source>
        <tissue evidence="1">The whole plant</tissue>
    </source>
</reference>
<accession>A0A2I0VFW5</accession>
<reference evidence="1 2" key="2">
    <citation type="journal article" date="2017" name="Nature">
        <title>The Apostasia genome and the evolution of orchids.</title>
        <authorList>
            <person name="Zhang G.Q."/>
            <person name="Liu K.W."/>
            <person name="Li Z."/>
            <person name="Lohaus R."/>
            <person name="Hsiao Y.Y."/>
            <person name="Niu S.C."/>
            <person name="Wang J.Y."/>
            <person name="Lin Y.C."/>
            <person name="Xu Q."/>
            <person name="Chen L.J."/>
            <person name="Yoshida K."/>
            <person name="Fujiwara S."/>
            <person name="Wang Z.W."/>
            <person name="Zhang Y.Q."/>
            <person name="Mitsuda N."/>
            <person name="Wang M."/>
            <person name="Liu G.H."/>
            <person name="Pecoraro L."/>
            <person name="Huang H.X."/>
            <person name="Xiao X.J."/>
            <person name="Lin M."/>
            <person name="Wu X.Y."/>
            <person name="Wu W.L."/>
            <person name="Chen Y.Y."/>
            <person name="Chang S.B."/>
            <person name="Sakamoto S."/>
            <person name="Ohme-Takagi M."/>
            <person name="Yagi M."/>
            <person name="Zeng S.J."/>
            <person name="Shen C.Y."/>
            <person name="Yeh C.M."/>
            <person name="Luo Y.B."/>
            <person name="Tsai W.C."/>
            <person name="Van de Peer Y."/>
            <person name="Liu Z.J."/>
        </authorList>
    </citation>
    <scope>NUCLEOTIDE SEQUENCE [LARGE SCALE GENOMIC DNA]</scope>
    <source>
        <tissue evidence="1">The whole plant</tissue>
    </source>
</reference>
<dbReference type="Proteomes" id="UP000233837">
    <property type="component" value="Unassembled WGS sequence"/>
</dbReference>
<dbReference type="EMBL" id="KZ504437">
    <property type="protein sequence ID" value="PKU62312.1"/>
    <property type="molecule type" value="Genomic_DNA"/>
</dbReference>
<gene>
    <name evidence="1" type="ORF">MA16_Dca027944</name>
</gene>
<protein>
    <submittedName>
        <fullName evidence="1">Retrovirus-related Pol polyprotein from transposon TNT 1-94</fullName>
    </submittedName>
</protein>
<evidence type="ECO:0000313" key="2">
    <source>
        <dbReference type="Proteomes" id="UP000233837"/>
    </source>
</evidence>